<evidence type="ECO:0000256" key="2">
    <source>
        <dbReference type="PROSITE-ProRule" id="PRU00169"/>
    </source>
</evidence>
<feature type="transmembrane region" description="Helical" evidence="3">
    <location>
        <begin position="73"/>
        <end position="96"/>
    </location>
</feature>
<dbReference type="KEGG" id="bph:Bphy_7238"/>
<keyword evidence="3" id="KW-0812">Transmembrane</keyword>
<evidence type="ECO:0000259" key="4">
    <source>
        <dbReference type="PROSITE" id="PS50110"/>
    </source>
</evidence>
<dbReference type="InterPro" id="IPR050595">
    <property type="entry name" value="Bact_response_regulator"/>
</dbReference>
<feature type="domain" description="Response regulatory" evidence="4">
    <location>
        <begin position="3"/>
        <end position="113"/>
    </location>
</feature>
<dbReference type="InterPro" id="IPR011006">
    <property type="entry name" value="CheY-like_superfamily"/>
</dbReference>
<dbReference type="PROSITE" id="PS50110">
    <property type="entry name" value="RESPONSE_REGULATORY"/>
    <property type="match status" value="1"/>
</dbReference>
<protein>
    <submittedName>
        <fullName evidence="5">Response regulator receiver protein</fullName>
    </submittedName>
</protein>
<reference evidence="6" key="1">
    <citation type="journal article" date="2014" name="Stand. Genomic Sci.">
        <title>Complete genome sequence of Burkholderia phymatum STM815(T), a broad host range and efficient nitrogen-fixing symbiont of Mimosa species.</title>
        <authorList>
            <person name="Moulin L."/>
            <person name="Klonowska A."/>
            <person name="Caroline B."/>
            <person name="Booth K."/>
            <person name="Vriezen J.A."/>
            <person name="Melkonian R."/>
            <person name="James E.K."/>
            <person name="Young J.P."/>
            <person name="Bena G."/>
            <person name="Hauser L."/>
            <person name="Land M."/>
            <person name="Kyrpides N."/>
            <person name="Bruce D."/>
            <person name="Chain P."/>
            <person name="Copeland A."/>
            <person name="Pitluck S."/>
            <person name="Woyke T."/>
            <person name="Lizotte-Waniewski M."/>
            <person name="Bristow J."/>
            <person name="Riley M."/>
        </authorList>
    </citation>
    <scope>NUCLEOTIDE SEQUENCE [LARGE SCALE GENOMIC DNA]</scope>
    <source>
        <strain evidence="6">DSM 17167 / CIP 108236 / LMG 21445 / STM815</strain>
        <plasmid evidence="6">Plasmid pBPHY01</plasmid>
    </source>
</reference>
<geneLocation type="plasmid" evidence="5 6">
    <name>pBPHY01</name>
</geneLocation>
<dbReference type="OrthoDB" id="9808843at2"/>
<dbReference type="PANTHER" id="PTHR44591">
    <property type="entry name" value="STRESS RESPONSE REGULATOR PROTEIN 1"/>
    <property type="match status" value="1"/>
</dbReference>
<evidence type="ECO:0000313" key="6">
    <source>
        <dbReference type="Proteomes" id="UP000001192"/>
    </source>
</evidence>
<dbReference type="SUPFAM" id="SSF52172">
    <property type="entry name" value="CheY-like"/>
    <property type="match status" value="1"/>
</dbReference>
<dbReference type="SMART" id="SM00448">
    <property type="entry name" value="REC"/>
    <property type="match status" value="1"/>
</dbReference>
<organism evidence="5 6">
    <name type="scientific">Paraburkholderia phymatum (strain DSM 17167 / CIP 108236 / LMG 21445 / STM815)</name>
    <name type="common">Burkholderia phymatum</name>
    <dbReference type="NCBI Taxonomy" id="391038"/>
    <lineage>
        <taxon>Bacteria</taxon>
        <taxon>Pseudomonadati</taxon>
        <taxon>Pseudomonadota</taxon>
        <taxon>Betaproteobacteria</taxon>
        <taxon>Burkholderiales</taxon>
        <taxon>Burkholderiaceae</taxon>
        <taxon>Paraburkholderia</taxon>
    </lineage>
</organism>
<dbReference type="Proteomes" id="UP000001192">
    <property type="component" value="Plasmid pBPHY01"/>
</dbReference>
<keyword evidence="6" id="KW-1185">Reference proteome</keyword>
<keyword evidence="1 2" id="KW-0597">Phosphoprotein</keyword>
<dbReference type="GO" id="GO:0000160">
    <property type="term" value="P:phosphorelay signal transduction system"/>
    <property type="evidence" value="ECO:0007669"/>
    <property type="project" value="InterPro"/>
</dbReference>
<dbReference type="InterPro" id="IPR001789">
    <property type="entry name" value="Sig_transdc_resp-reg_receiver"/>
</dbReference>
<keyword evidence="5" id="KW-0614">Plasmid</keyword>
<dbReference type="HOGENOM" id="CLU_1324364_0_0_4"/>
<keyword evidence="3" id="KW-1133">Transmembrane helix</keyword>
<keyword evidence="3" id="KW-0472">Membrane</keyword>
<evidence type="ECO:0000256" key="1">
    <source>
        <dbReference type="ARBA" id="ARBA00022553"/>
    </source>
</evidence>
<gene>
    <name evidence="5" type="ordered locus">Bphy_7238</name>
</gene>
<evidence type="ECO:0000313" key="5">
    <source>
        <dbReference type="EMBL" id="ACC76236.1"/>
    </source>
</evidence>
<dbReference type="PANTHER" id="PTHR44591:SF3">
    <property type="entry name" value="RESPONSE REGULATORY DOMAIN-CONTAINING PROTEIN"/>
    <property type="match status" value="1"/>
</dbReference>
<dbReference type="Pfam" id="PF00072">
    <property type="entry name" value="Response_reg"/>
    <property type="match status" value="1"/>
</dbReference>
<sequence>MSRVLLVDDDANLRDALSAVLDSAGHDVIIAHDGMEAVRLAPISHPQIIVSDVMMPEMDGPTMVRELRAMPGFLQVPVIMMSALVTTPAIPVAAMLRKPFAPTTLLDVIARLSALIEQTQMEDGDNACAVRTCDARIRRGVELIGDQEKRVHRLRSLGFDTRLAEQVHDRMKGSVDALVLFRRIL</sequence>
<evidence type="ECO:0000256" key="3">
    <source>
        <dbReference type="SAM" id="Phobius"/>
    </source>
</evidence>
<dbReference type="EMBL" id="CP001045">
    <property type="protein sequence ID" value="ACC76236.1"/>
    <property type="molecule type" value="Genomic_DNA"/>
</dbReference>
<accession>B2JUR5</accession>
<feature type="modified residue" description="4-aspartylphosphate" evidence="2">
    <location>
        <position position="52"/>
    </location>
</feature>
<dbReference type="RefSeq" id="WP_012406392.1">
    <property type="nucleotide sequence ID" value="NC_010625.1"/>
</dbReference>
<name>B2JUR5_PARP8</name>
<dbReference type="Gene3D" id="3.40.50.2300">
    <property type="match status" value="1"/>
</dbReference>
<dbReference type="AlphaFoldDB" id="B2JUR5"/>
<proteinExistence type="predicted"/>